<dbReference type="EMBL" id="CP060777">
    <property type="protein sequence ID" value="QQK45440.1"/>
    <property type="molecule type" value="Genomic_DNA"/>
</dbReference>
<proteinExistence type="predicted"/>
<gene>
    <name evidence="1" type="ORF">Pdw03_0338</name>
</gene>
<reference evidence="1 2" key="1">
    <citation type="submission" date="2020-08" db="EMBL/GenBank/DDBJ databases">
        <title>The completed genome sequence of the pathogenic ascomycete fungus Penicillium digitatum.</title>
        <authorList>
            <person name="Wang M."/>
        </authorList>
    </citation>
    <scope>NUCLEOTIDE SEQUENCE [LARGE SCALE GENOMIC DNA]</scope>
    <source>
        <strain evidence="1 2">PdW03</strain>
    </source>
</reference>
<dbReference type="GeneID" id="26230158"/>
<dbReference type="Proteomes" id="UP000595662">
    <property type="component" value="Chromosome 4"/>
</dbReference>
<evidence type="ECO:0000313" key="1">
    <source>
        <dbReference type="EMBL" id="QQK45440.1"/>
    </source>
</evidence>
<dbReference type="VEuPathDB" id="FungiDB:PDIP_18350"/>
<organism evidence="1 2">
    <name type="scientific">Penicillium digitatum</name>
    <name type="common">Green mold</name>
    <dbReference type="NCBI Taxonomy" id="36651"/>
    <lineage>
        <taxon>Eukaryota</taxon>
        <taxon>Fungi</taxon>
        <taxon>Dikarya</taxon>
        <taxon>Ascomycota</taxon>
        <taxon>Pezizomycotina</taxon>
        <taxon>Eurotiomycetes</taxon>
        <taxon>Eurotiomycetidae</taxon>
        <taxon>Eurotiales</taxon>
        <taxon>Aspergillaceae</taxon>
        <taxon>Penicillium</taxon>
    </lineage>
</organism>
<accession>A0A7T7BMP7</accession>
<name>A0A7T7BMP7_PENDI</name>
<evidence type="ECO:0000313" key="2">
    <source>
        <dbReference type="Proteomes" id="UP000595662"/>
    </source>
</evidence>
<dbReference type="RefSeq" id="XP_065957295.1">
    <property type="nucleotide sequence ID" value="XM_066099568.1"/>
</dbReference>
<sequence length="231" mass="25907">MMDPNYGQGSLRYFFFHGNHGDIPIPPQMSVDAKIVVFTGQGQILFGENFEDGPSRYQFNDGICNSIDGQTEMPVPAKPLVERLLKNVSVPSLVVAEVPIDQIGIGLQAPDPFLYVAVLVLGRDDLRPCTADDREYLFVMMQAFVPPFVGSLAPTSSEYLPGDARNLCIEVANRMGVIENDSKFQTFIEMYRGRYVRKPLPQRSVVELCLLHVLKMPFELNSSIKNSLIRY</sequence>
<dbReference type="AlphaFoldDB" id="A0A7T7BMP7"/>
<protein>
    <submittedName>
        <fullName evidence="1">DUF521-domain-containing protein</fullName>
    </submittedName>
</protein>